<reference evidence="7" key="1">
    <citation type="submission" date="2016-05" db="EMBL/GenBank/DDBJ databases">
        <authorList>
            <person name="Lavstsen T."/>
            <person name="Jespersen J.S."/>
        </authorList>
    </citation>
    <scope>NUCLEOTIDE SEQUENCE</scope>
    <source>
        <tissue evidence="7">Brain</tissue>
    </source>
</reference>
<dbReference type="PANTHER" id="PTHR48287:SF1">
    <property type="entry name" value="ARM REPEAT SUPERFAMILY PROTEIN"/>
    <property type="match status" value="1"/>
</dbReference>
<dbReference type="EMBL" id="HAEJ01015582">
    <property type="protein sequence ID" value="SBS56039.1"/>
    <property type="molecule type" value="Transcribed_RNA"/>
</dbReference>
<feature type="compositionally biased region" description="Acidic residues" evidence="4">
    <location>
        <begin position="1071"/>
        <end position="1084"/>
    </location>
</feature>
<proteinExistence type="inferred from homology"/>
<accession>A0A1A8V5Q4</accession>
<comment type="similarity">
    <text evidence="2">Belongs to the RRP12 family.</text>
</comment>
<protein>
    <submittedName>
        <fullName evidence="7">Ribosomal RNA processing 12 homolog</fullName>
    </submittedName>
</protein>
<feature type="region of interest" description="Disordered" evidence="4">
    <location>
        <begin position="1037"/>
        <end position="1115"/>
    </location>
</feature>
<evidence type="ECO:0000256" key="1">
    <source>
        <dbReference type="ARBA" id="ARBA00004123"/>
    </source>
</evidence>
<reference evidence="7" key="2">
    <citation type="submission" date="2016-06" db="EMBL/GenBank/DDBJ databases">
        <title>The genome of a short-lived fish provides insights into sex chromosome evolution and the genetic control of aging.</title>
        <authorList>
            <person name="Reichwald K."/>
            <person name="Felder M."/>
            <person name="Petzold A."/>
            <person name="Koch P."/>
            <person name="Groth M."/>
            <person name="Platzer M."/>
        </authorList>
    </citation>
    <scope>NUCLEOTIDE SEQUENCE</scope>
    <source>
        <tissue evidence="7">Brain</tissue>
    </source>
</reference>
<evidence type="ECO:0000256" key="4">
    <source>
        <dbReference type="SAM" id="MobiDB-lite"/>
    </source>
</evidence>
<evidence type="ECO:0000256" key="2">
    <source>
        <dbReference type="ARBA" id="ARBA00007690"/>
    </source>
</evidence>
<feature type="region of interest" description="Disordered" evidence="4">
    <location>
        <begin position="1258"/>
        <end position="1286"/>
    </location>
</feature>
<comment type="subcellular location">
    <subcellularLocation>
        <location evidence="1">Nucleus</location>
    </subcellularLocation>
</comment>
<feature type="compositionally biased region" description="Basic and acidic residues" evidence="4">
    <location>
        <begin position="1037"/>
        <end position="1070"/>
    </location>
</feature>
<evidence type="ECO:0000256" key="3">
    <source>
        <dbReference type="ARBA" id="ARBA00023242"/>
    </source>
</evidence>
<dbReference type="InterPro" id="IPR011989">
    <property type="entry name" value="ARM-like"/>
</dbReference>
<feature type="domain" description="RRP12 HEAT" evidence="5">
    <location>
        <begin position="427"/>
        <end position="701"/>
    </location>
</feature>
<feature type="region of interest" description="Disordered" evidence="4">
    <location>
        <begin position="1201"/>
        <end position="1236"/>
    </location>
</feature>
<sequence length="1286" mass="142897">MVKSGKLRSGTGSKLKRWKKGHSSDSNPQSSRFRQAAKSRFFSRPSGKSDLTVDALKLHNELQAGPLEVSAGGRKDALMEEELDEKFSDRTSGTFLSGLSDCSNLTFRKVQRFWESNSAAHKEICAVLAAVTEVIRSQGGKETETEYFAALMTTLEVVESAESQAAVAYLLNLVMKRVPAPVLKNKFSDTAKALMDVMSKQATSDTSSALRWILSCLATLLRKQDVSVWSYPSTLQTYHGLLSFTVHSRPKVRKAAQQGVCSILRGSDFLFADGAPAHHPAAATTAKFCIKEVEQAGGSKEDTTTLHVLGLLKELMGTFPLGVVKSCCETLLRVMTLSHVLVTACAMQAFHSLFSGKPNPSSLSAELNAQIITALYDYLPSENDLQPLLAWLTVMEKAHVHLANLQSSLSLGHLPRLFSTAMSCLLSPHTQVVSTATNTMKTLLTECVAPHMEEIGTIAVATTAGNPSYINKTFRVVEDGLSYRFHASWPFVLQILGCFYRVAGKQAHSIMTKSLQSLADLRSTPQFPYSGELDLAVGAAVESMGPEVVLSAVPLNITGINDDLEFPRSWLIPVIRDHVKSTRLGFFTSYFLPLASTLKQRAEELEQTGKKLEAKVYQTLQLQIWTMLPGFCTCPVDLLASFKGIARTLGMAINERPDLRLTVCQALRTLINKSCSTEEEKAEMGRFSKNFLPILFNVYSQPPAEGESGTYRMAVLDTIKVYLSITETQLICTFLQKASERLTSTESTEFIRLSVMDLVVAMAPFVDEANMTKTFELIRPYLEVKEPGMQKKAYRVLEEMCGAEREECRSFVVSNLETLKLVLLDTLKNASSPAKRPRLKCLVHIVKRLNEEHKDFIAALLPEVIICTKEVSVGARKNAYSLLVEMGNAFVRFCGNSKEAMEQYLVLVYAGLTGSVTMITCTVLALTRLVFEYKDAIEVSILEQLLHNVCVLLASRTREIVKAALGFIKVVLFIMDPKTLATHVTVMMEGIGSIKDDVRRHFRTKLKNIFTKFIRKFGFELVKSMLPAEHHKVLSNIRKAEARSKRRKQAAEEHGESESEEEAPKAKGESIEDILAESDSDLSEDEGKPQKKAGKREKGKAWLKEGEEDDPLNFLDPKVSQRVLATNPELRKTSKVEHGFKVTSDGRLIIREDEEDVKHQKGDEMKDILEEAGVKSKKSQKRTFKEGDFDEDMDVEPQFKYKAGGSGIHRSLGQGHDAGADYKSKKGKGDVKKKGKCDPYAYIPLKKEQLNRRKRARLHGQFKGMVRGAQKGALSGRKMQKKKRKT</sequence>
<evidence type="ECO:0000313" key="7">
    <source>
        <dbReference type="EMBL" id="SBS56039.1"/>
    </source>
</evidence>
<evidence type="ECO:0000259" key="6">
    <source>
        <dbReference type="Pfam" id="PF25772"/>
    </source>
</evidence>
<feature type="compositionally biased region" description="Basic and acidic residues" evidence="4">
    <location>
        <begin position="1218"/>
        <end position="1232"/>
    </location>
</feature>
<keyword evidence="3" id="KW-0539">Nucleus</keyword>
<dbReference type="InterPro" id="IPR012978">
    <property type="entry name" value="HEAT_RRP12"/>
</dbReference>
<feature type="region of interest" description="Disordered" evidence="4">
    <location>
        <begin position="1"/>
        <end position="48"/>
    </location>
</feature>
<dbReference type="Gene3D" id="1.25.10.10">
    <property type="entry name" value="Leucine-rich Repeat Variant"/>
    <property type="match status" value="2"/>
</dbReference>
<dbReference type="Pfam" id="PF25772">
    <property type="entry name" value="HEAT_RRP12_N"/>
    <property type="match status" value="1"/>
</dbReference>
<dbReference type="Pfam" id="PF08161">
    <property type="entry name" value="RRP12_HEAT"/>
    <property type="match status" value="1"/>
</dbReference>
<feature type="domain" description="RRP12 N-terminal HEAT" evidence="6">
    <location>
        <begin position="110"/>
        <end position="355"/>
    </location>
</feature>
<dbReference type="InterPro" id="IPR016024">
    <property type="entry name" value="ARM-type_fold"/>
</dbReference>
<feature type="compositionally biased region" description="Polar residues" evidence="4">
    <location>
        <begin position="24"/>
        <end position="33"/>
    </location>
</feature>
<evidence type="ECO:0000259" key="5">
    <source>
        <dbReference type="Pfam" id="PF08161"/>
    </source>
</evidence>
<name>A0A1A8V5Q4_NOTFU</name>
<dbReference type="InterPro" id="IPR052087">
    <property type="entry name" value="RRP12"/>
</dbReference>
<organism evidence="7">
    <name type="scientific">Nothobranchius furzeri</name>
    <name type="common">Turquoise killifish</name>
    <dbReference type="NCBI Taxonomy" id="105023"/>
    <lineage>
        <taxon>Eukaryota</taxon>
        <taxon>Metazoa</taxon>
        <taxon>Chordata</taxon>
        <taxon>Craniata</taxon>
        <taxon>Vertebrata</taxon>
        <taxon>Euteleostomi</taxon>
        <taxon>Actinopterygii</taxon>
        <taxon>Neopterygii</taxon>
        <taxon>Teleostei</taxon>
        <taxon>Neoteleostei</taxon>
        <taxon>Acanthomorphata</taxon>
        <taxon>Ovalentaria</taxon>
        <taxon>Atherinomorphae</taxon>
        <taxon>Cyprinodontiformes</taxon>
        <taxon>Nothobranchiidae</taxon>
        <taxon>Nothobranchius</taxon>
    </lineage>
</organism>
<dbReference type="SUPFAM" id="SSF48371">
    <property type="entry name" value="ARM repeat"/>
    <property type="match status" value="1"/>
</dbReference>
<gene>
    <name evidence="7" type="primary">RRP12</name>
</gene>
<dbReference type="InterPro" id="IPR057860">
    <property type="entry name" value="HEAT_RRP12_N"/>
</dbReference>
<dbReference type="GO" id="GO:0005634">
    <property type="term" value="C:nucleus"/>
    <property type="evidence" value="ECO:0007669"/>
    <property type="project" value="UniProtKB-SubCell"/>
</dbReference>
<dbReference type="PANTHER" id="PTHR48287">
    <property type="entry name" value="ARM REPEAT SUPERFAMILY PROTEIN"/>
    <property type="match status" value="1"/>
</dbReference>